<evidence type="ECO:0000313" key="3">
    <source>
        <dbReference type="Proteomes" id="UP001165083"/>
    </source>
</evidence>
<accession>A0A9W6XB42</accession>
<gene>
    <name evidence="2" type="ORF">Plil01_001488700</name>
</gene>
<keyword evidence="3" id="KW-1185">Reference proteome</keyword>
<dbReference type="EMBL" id="BSXW01001236">
    <property type="protein sequence ID" value="GMF34997.1"/>
    <property type="molecule type" value="Genomic_DNA"/>
</dbReference>
<protein>
    <submittedName>
        <fullName evidence="2">Unnamed protein product</fullName>
    </submittedName>
</protein>
<reference evidence="2" key="1">
    <citation type="submission" date="2023-04" db="EMBL/GenBank/DDBJ databases">
        <title>Phytophthora lilii NBRC 32176.</title>
        <authorList>
            <person name="Ichikawa N."/>
            <person name="Sato H."/>
            <person name="Tonouchi N."/>
        </authorList>
    </citation>
    <scope>NUCLEOTIDE SEQUENCE</scope>
    <source>
        <strain evidence="2">NBRC 32176</strain>
    </source>
</reference>
<dbReference type="OrthoDB" id="128115at2759"/>
<feature type="region of interest" description="Disordered" evidence="1">
    <location>
        <begin position="1"/>
        <end position="21"/>
    </location>
</feature>
<evidence type="ECO:0000313" key="2">
    <source>
        <dbReference type="EMBL" id="GMF34997.1"/>
    </source>
</evidence>
<dbReference type="AlphaFoldDB" id="A0A9W6XB42"/>
<name>A0A9W6XB42_9STRA</name>
<dbReference type="Proteomes" id="UP001165083">
    <property type="component" value="Unassembled WGS sequence"/>
</dbReference>
<sequence length="156" mass="17285">MKKRKNNDKPVSGDGLNNSKAARSALKAASSAVKATKAVFDIKSKRYNDASVADVDDFNDRQTDRSVKQTMNSMLYTVSGIGLKGRGLRGAGVSPLKGVVRRERTYNLNEIQGLATPSAYVYRQLRSKYIRIPDLEAKTLVIVQPNRRKCGPKRKI</sequence>
<evidence type="ECO:0000256" key="1">
    <source>
        <dbReference type="SAM" id="MobiDB-lite"/>
    </source>
</evidence>
<comment type="caution">
    <text evidence="2">The sequence shown here is derived from an EMBL/GenBank/DDBJ whole genome shotgun (WGS) entry which is preliminary data.</text>
</comment>
<proteinExistence type="predicted"/>
<organism evidence="2 3">
    <name type="scientific">Phytophthora lilii</name>
    <dbReference type="NCBI Taxonomy" id="2077276"/>
    <lineage>
        <taxon>Eukaryota</taxon>
        <taxon>Sar</taxon>
        <taxon>Stramenopiles</taxon>
        <taxon>Oomycota</taxon>
        <taxon>Peronosporomycetes</taxon>
        <taxon>Peronosporales</taxon>
        <taxon>Peronosporaceae</taxon>
        <taxon>Phytophthora</taxon>
    </lineage>
</organism>